<feature type="region of interest" description="Disordered" evidence="1">
    <location>
        <begin position="923"/>
        <end position="993"/>
    </location>
</feature>
<reference evidence="2" key="2">
    <citation type="submission" date="2013-10" db="EMBL/GenBank/DDBJ databases">
        <authorList>
            <person name="Aslett M."/>
        </authorList>
    </citation>
    <scope>NUCLEOTIDE SEQUENCE [LARGE SCALE GENOMIC DNA]</scope>
    <source>
        <strain evidence="2">Houghton</strain>
    </source>
</reference>
<feature type="region of interest" description="Disordered" evidence="1">
    <location>
        <begin position="296"/>
        <end position="329"/>
    </location>
</feature>
<feature type="compositionally biased region" description="Basic and acidic residues" evidence="1">
    <location>
        <begin position="877"/>
        <end position="891"/>
    </location>
</feature>
<dbReference type="GeneID" id="25255739"/>
<feature type="compositionally biased region" description="Basic and acidic residues" evidence="1">
    <location>
        <begin position="1047"/>
        <end position="1063"/>
    </location>
</feature>
<dbReference type="Proteomes" id="UP000030747">
    <property type="component" value="Unassembled WGS sequence"/>
</dbReference>
<feature type="region of interest" description="Disordered" evidence="1">
    <location>
        <begin position="1110"/>
        <end position="1132"/>
    </location>
</feature>
<organism evidence="2 3">
    <name type="scientific">Eimeria tenella</name>
    <name type="common">Coccidian parasite</name>
    <dbReference type="NCBI Taxonomy" id="5802"/>
    <lineage>
        <taxon>Eukaryota</taxon>
        <taxon>Sar</taxon>
        <taxon>Alveolata</taxon>
        <taxon>Apicomplexa</taxon>
        <taxon>Conoidasida</taxon>
        <taxon>Coccidia</taxon>
        <taxon>Eucoccidiorida</taxon>
        <taxon>Eimeriorina</taxon>
        <taxon>Eimeriidae</taxon>
        <taxon>Eimeria</taxon>
    </lineage>
</organism>
<feature type="compositionally biased region" description="Low complexity" evidence="1">
    <location>
        <begin position="1037"/>
        <end position="1046"/>
    </location>
</feature>
<feature type="compositionally biased region" description="Basic and acidic residues" evidence="1">
    <location>
        <begin position="1122"/>
        <end position="1132"/>
    </location>
</feature>
<feature type="region of interest" description="Disordered" evidence="1">
    <location>
        <begin position="1028"/>
        <end position="1083"/>
    </location>
</feature>
<gene>
    <name evidence="2" type="ORF">ETH_00033365</name>
</gene>
<evidence type="ECO:0000313" key="3">
    <source>
        <dbReference type="Proteomes" id="UP000030747"/>
    </source>
</evidence>
<dbReference type="VEuPathDB" id="ToxoDB:ETH_00033365"/>
<feature type="compositionally biased region" description="Polar residues" evidence="1">
    <location>
        <begin position="306"/>
        <end position="319"/>
    </location>
</feature>
<sequence>MVCAGERSLSQGMATRPKLLAFYIITTVFLNIAAPAKGAFNSSSGFQGPGVGRALPPVGPSARVNAPWNPLPAPVNSQQNTVPAYGGHVTYHDPPPQDAAPTAATAVPYPGVIGEQSSRLGGSALGFPTMEPLRTPYEKHMPLLSSYGQFGQLQPGPQHSFQPPAVPQPQLQMQPQLQPQLQPQFQPQFQPQLQQPLQSQLQFQAQPQPQHQMQPQVQPQMQPQAQAQRQGPIVLSKLRTGRTGVISTVFGKLDGELAELAKQERPQEVAYGAFEEKQGGAPRRTQGQNGAVSFARLSDGTVPNKHLSSVSRNSGGSRKTNPRRRFSPWKDAHSGEVQLVAVADVTLFQSLCIGEPSRRDPRMPCGAAYPGIATLALYLSSGPTEVDSRSSPIAPPKRPVVLLSTAARDGVDRTADFVDALLERAWLYSGRDERIDSAVASARWGAGAFGAFSRSTASRETQAIVSTLDGLLGDRMQLGSADRFSKIMYLGCSRTSEYATVASILAADPGRLLGAYLTIAAEVNSTSRKNRGINNRHIRERGQEFIFKRENRVARAVRLDFTVTISGGHSIETTAPHVPAELRLAVGSEMGKRLRTVVDCYLRDALDNHSPLADNPLSAEMPILFVQIQKVRMVRGSSVQPQLIGVELQPHTGDPMANLGVPIVLYTTAIGASLQAYVVGHLRSSALTKTIRQTLIDARSLGPLHQSALAGHVTAMREDMKRLHDWLRRVGPTWPITTSIGNLSGLFLKSPAEVAERQEQCRAAINSLNLPAGDPMLKYAELFCQVYPQTYFLHLAGREEVEAYSLRIGLILRQLLGNGNITHDADEHTSYPLRYYREAMGSRQRRLSSHGDDSGEFDSQQYKGEWTLRGPLEDALSRQSRVDVESDDRRSTSSPRIGEGGFITADDSHSRILDIVEDSSTLQEAGKLSEPFGAASRTTTEAAAAADHLNPRAAQGSGEGTEGFANDAAGHHFGESDSTRPMQEARGEAGVKAAEGAANEPFIVALREAFEHQAAQHQYLLKTLAAQEEQRSRMQEPQKQTSQLQQEQEHSSRLKGMEEDHNSHTSRHTAGTDLSEPPGALTPHVEKQMEHPAITLPSVFPGINISHESDISTKRKLPSQSRHGEGSKSYHGRVAEDGLDSYQVSGMLEERYGILFLNIAGFLLNETTLEDLIMVAEWHVNPTAHSDLCRERKFALFLLCRDSGRFRLAGWPTQPTHHHYNSSLVAYDADAGRETWQQALQGLRQFQRLFRPRI</sequence>
<dbReference type="RefSeq" id="XP_013233308.1">
    <property type="nucleotide sequence ID" value="XM_013377854.1"/>
</dbReference>
<dbReference type="OrthoDB" id="347707at2759"/>
<feature type="compositionally biased region" description="Basic and acidic residues" evidence="1">
    <location>
        <begin position="969"/>
        <end position="989"/>
    </location>
</feature>
<keyword evidence="3" id="KW-1185">Reference proteome</keyword>
<feature type="compositionally biased region" description="Low complexity" evidence="1">
    <location>
        <begin position="168"/>
        <end position="228"/>
    </location>
</feature>
<dbReference type="VEuPathDB" id="ToxoDB:ETH2_1415900"/>
<evidence type="ECO:0000313" key="2">
    <source>
        <dbReference type="EMBL" id="CDJ42558.1"/>
    </source>
</evidence>
<dbReference type="EMBL" id="HG675723">
    <property type="protein sequence ID" value="CDJ42558.1"/>
    <property type="molecule type" value="Genomic_DNA"/>
</dbReference>
<evidence type="ECO:0000256" key="1">
    <source>
        <dbReference type="SAM" id="MobiDB-lite"/>
    </source>
</evidence>
<name>U6L051_EIMTE</name>
<dbReference type="OMA" id="GPSWPIT"/>
<feature type="compositionally biased region" description="Polar residues" evidence="1">
    <location>
        <begin position="148"/>
        <end position="160"/>
    </location>
</feature>
<proteinExistence type="predicted"/>
<feature type="region of interest" description="Disordered" evidence="1">
    <location>
        <begin position="877"/>
        <end position="904"/>
    </location>
</feature>
<accession>U6L051</accession>
<dbReference type="AlphaFoldDB" id="U6L051"/>
<protein>
    <submittedName>
        <fullName evidence="2">Uncharacterized protein</fullName>
    </submittedName>
</protein>
<feature type="region of interest" description="Disordered" evidence="1">
    <location>
        <begin position="148"/>
        <end position="230"/>
    </location>
</feature>
<feature type="compositionally biased region" description="Low complexity" evidence="1">
    <location>
        <begin position="934"/>
        <end position="946"/>
    </location>
</feature>
<reference evidence="2" key="1">
    <citation type="submission" date="2013-10" db="EMBL/GenBank/DDBJ databases">
        <title>Genomic analysis of the causative agents of coccidiosis in chickens.</title>
        <authorList>
            <person name="Reid A.J."/>
            <person name="Blake D."/>
            <person name="Billington K."/>
            <person name="Browne H."/>
            <person name="Dunn M."/>
            <person name="Hung S."/>
            <person name="Kawahara F."/>
            <person name="Miranda-Saavedra D."/>
            <person name="Mourier T."/>
            <person name="Nagra H."/>
            <person name="Otto T.D."/>
            <person name="Rawlings N."/>
            <person name="Sanchez A."/>
            <person name="Sanders M."/>
            <person name="Subramaniam C."/>
            <person name="Tay Y."/>
            <person name="Dear P."/>
            <person name="Doerig C."/>
            <person name="Gruber A."/>
            <person name="Parkinson J."/>
            <person name="Shirley M."/>
            <person name="Wan K.L."/>
            <person name="Berriman M."/>
            <person name="Tomley F."/>
            <person name="Pain A."/>
        </authorList>
    </citation>
    <scope>NUCLEOTIDE SEQUENCE [LARGE SCALE GENOMIC DNA]</scope>
    <source>
        <strain evidence="2">Houghton</strain>
    </source>
</reference>